<feature type="signal peptide" evidence="13">
    <location>
        <begin position="1"/>
        <end position="20"/>
    </location>
</feature>
<keyword evidence="6" id="KW-0677">Repeat</keyword>
<feature type="transmembrane region" description="Helical" evidence="12">
    <location>
        <begin position="220"/>
        <end position="246"/>
    </location>
</feature>
<evidence type="ECO:0000256" key="1">
    <source>
        <dbReference type="ARBA" id="ARBA00004128"/>
    </source>
</evidence>
<dbReference type="PANTHER" id="PTHR24223:SF443">
    <property type="entry name" value="MULTIDRUG-RESISTANCE LIKE PROTEIN 1, ISOFORM I"/>
    <property type="match status" value="1"/>
</dbReference>
<feature type="transmembrane region" description="Helical" evidence="12">
    <location>
        <begin position="1997"/>
        <end position="2026"/>
    </location>
</feature>
<feature type="transmembrane region" description="Helical" evidence="12">
    <location>
        <begin position="1021"/>
        <end position="1050"/>
    </location>
</feature>
<evidence type="ECO:0000256" key="4">
    <source>
        <dbReference type="ARBA" id="ARBA00022554"/>
    </source>
</evidence>
<comment type="similarity">
    <text evidence="2">Belongs to the ABC transporter superfamily. ABCC family. Conjugate transporter (TC 3.A.1.208) subfamily.</text>
</comment>
<dbReference type="Gene3D" id="3.40.50.300">
    <property type="entry name" value="P-loop containing nucleotide triphosphate hydrolases"/>
    <property type="match status" value="2"/>
</dbReference>
<proteinExistence type="inferred from homology"/>
<keyword evidence="7" id="KW-0547">Nucleotide-binding</keyword>
<dbReference type="InterPro" id="IPR003593">
    <property type="entry name" value="AAA+_ATPase"/>
</dbReference>
<keyword evidence="8" id="KW-0067">ATP-binding</keyword>
<evidence type="ECO:0000256" key="2">
    <source>
        <dbReference type="ARBA" id="ARBA00009726"/>
    </source>
</evidence>
<dbReference type="PROSITE" id="PS00211">
    <property type="entry name" value="ABC_TRANSPORTER_1"/>
    <property type="match status" value="2"/>
</dbReference>
<dbReference type="InterPro" id="IPR036640">
    <property type="entry name" value="ABC1_TM_sf"/>
</dbReference>
<evidence type="ECO:0000256" key="12">
    <source>
        <dbReference type="SAM" id="Phobius"/>
    </source>
</evidence>
<dbReference type="GO" id="GO:0140359">
    <property type="term" value="F:ABC-type transporter activity"/>
    <property type="evidence" value="ECO:0007669"/>
    <property type="project" value="InterPro"/>
</dbReference>
<comment type="subcellular location">
    <subcellularLocation>
        <location evidence="1">Vacuole membrane</location>
        <topology evidence="1">Multi-pass membrane protein</topology>
    </subcellularLocation>
</comment>
<feature type="transmembrane region" description="Helical" evidence="12">
    <location>
        <begin position="1773"/>
        <end position="1792"/>
    </location>
</feature>
<evidence type="ECO:0000259" key="14">
    <source>
        <dbReference type="PROSITE" id="PS50893"/>
    </source>
</evidence>
<accession>A0A7R9IGC9</accession>
<feature type="transmembrane region" description="Helical" evidence="12">
    <location>
        <begin position="258"/>
        <end position="277"/>
    </location>
</feature>
<feature type="chain" id="PRO_5031041814" description="Multidrug resistance-associated protein 1" evidence="13">
    <location>
        <begin position="21"/>
        <end position="2423"/>
    </location>
</feature>
<feature type="region of interest" description="Disordered" evidence="11">
    <location>
        <begin position="1431"/>
        <end position="1465"/>
    </location>
</feature>
<feature type="compositionally biased region" description="Polar residues" evidence="11">
    <location>
        <begin position="1446"/>
        <end position="1457"/>
    </location>
</feature>
<feature type="domain" description="ABC transporter" evidence="14">
    <location>
        <begin position="1119"/>
        <end position="1343"/>
    </location>
</feature>
<dbReference type="PANTHER" id="PTHR24223">
    <property type="entry name" value="ATP-BINDING CASSETTE SUB-FAMILY C"/>
    <property type="match status" value="1"/>
</dbReference>
<dbReference type="SUPFAM" id="SSF90123">
    <property type="entry name" value="ABC transporter transmembrane region"/>
    <property type="match status" value="3"/>
</dbReference>
<name>A0A7R9IGC9_9NEOP</name>
<dbReference type="GO" id="GO:0016887">
    <property type="term" value="F:ATP hydrolysis activity"/>
    <property type="evidence" value="ECO:0007669"/>
    <property type="project" value="InterPro"/>
</dbReference>
<feature type="transmembrane region" description="Helical" evidence="12">
    <location>
        <begin position="845"/>
        <end position="865"/>
    </location>
</feature>
<keyword evidence="4" id="KW-0926">Vacuole</keyword>
<keyword evidence="5 12" id="KW-0812">Transmembrane</keyword>
<evidence type="ECO:0000256" key="13">
    <source>
        <dbReference type="SAM" id="SignalP"/>
    </source>
</evidence>
<feature type="domain" description="ABC transmembrane type-1" evidence="15">
    <location>
        <begin position="806"/>
        <end position="1087"/>
    </location>
</feature>
<keyword evidence="10 12" id="KW-0472">Membrane</keyword>
<dbReference type="InterPro" id="IPR011527">
    <property type="entry name" value="ABC1_TM_dom"/>
</dbReference>
<feature type="transmembrane region" description="Helical" evidence="12">
    <location>
        <begin position="1830"/>
        <end position="1856"/>
    </location>
</feature>
<evidence type="ECO:0000256" key="6">
    <source>
        <dbReference type="ARBA" id="ARBA00022737"/>
    </source>
</evidence>
<keyword evidence="13" id="KW-0732">Signal</keyword>
<dbReference type="FunFam" id="3.40.50.300:FF:000074">
    <property type="entry name" value="Multidrug resistance-associated protein 5 isoform 1"/>
    <property type="match status" value="1"/>
</dbReference>
<dbReference type="EMBL" id="OE001986">
    <property type="protein sequence ID" value="CAD7457920.1"/>
    <property type="molecule type" value="Genomic_DNA"/>
</dbReference>
<dbReference type="CDD" id="cd18603">
    <property type="entry name" value="ABC_6TM_MRP1_2_3_6_D2_like"/>
    <property type="match status" value="1"/>
</dbReference>
<dbReference type="InterPro" id="IPR027417">
    <property type="entry name" value="P-loop_NTPase"/>
</dbReference>
<evidence type="ECO:0000256" key="9">
    <source>
        <dbReference type="ARBA" id="ARBA00022989"/>
    </source>
</evidence>
<evidence type="ECO:0000256" key="10">
    <source>
        <dbReference type="ARBA" id="ARBA00023136"/>
    </source>
</evidence>
<dbReference type="FunFam" id="1.20.1560.10:FF:000020">
    <property type="entry name" value="ABC metal ion transporter"/>
    <property type="match status" value="1"/>
</dbReference>
<dbReference type="CDD" id="cd03244">
    <property type="entry name" value="ABCC_MRP_domain2"/>
    <property type="match status" value="1"/>
</dbReference>
<evidence type="ECO:0000259" key="15">
    <source>
        <dbReference type="PROSITE" id="PS50929"/>
    </source>
</evidence>
<dbReference type="InterPro" id="IPR003439">
    <property type="entry name" value="ABC_transporter-like_ATP-bd"/>
</dbReference>
<dbReference type="InterPro" id="IPR050173">
    <property type="entry name" value="ABC_transporter_C-like"/>
</dbReference>
<dbReference type="CDD" id="cd18595">
    <property type="entry name" value="ABC_6TM_MRP1_2_3_6_D1_like"/>
    <property type="match status" value="1"/>
</dbReference>
<evidence type="ECO:0000256" key="8">
    <source>
        <dbReference type="ARBA" id="ARBA00022840"/>
    </source>
</evidence>
<feature type="transmembrane region" description="Helical" evidence="12">
    <location>
        <begin position="1070"/>
        <end position="1090"/>
    </location>
</feature>
<protein>
    <recommendedName>
        <fullName evidence="17">Multidrug resistance-associated protein 1</fullName>
    </recommendedName>
</protein>
<reference evidence="16" key="1">
    <citation type="submission" date="2020-11" db="EMBL/GenBank/DDBJ databases">
        <authorList>
            <person name="Tran Van P."/>
        </authorList>
    </citation>
    <scope>NUCLEOTIDE SEQUENCE</scope>
</reference>
<dbReference type="GO" id="GO:0005774">
    <property type="term" value="C:vacuolar membrane"/>
    <property type="evidence" value="ECO:0007669"/>
    <property type="project" value="UniProtKB-SubCell"/>
</dbReference>
<evidence type="ECO:0000256" key="5">
    <source>
        <dbReference type="ARBA" id="ARBA00022692"/>
    </source>
</evidence>
<dbReference type="PROSITE" id="PS50929">
    <property type="entry name" value="ABC_TM1F"/>
    <property type="match status" value="2"/>
</dbReference>
<gene>
    <name evidence="16" type="ORF">TTEB3V08_LOCUS5910</name>
</gene>
<evidence type="ECO:0008006" key="17">
    <source>
        <dbReference type="Google" id="ProtNLM"/>
    </source>
</evidence>
<feature type="transmembrane region" description="Helical" evidence="12">
    <location>
        <begin position="289"/>
        <end position="312"/>
    </location>
</feature>
<dbReference type="Pfam" id="PF00664">
    <property type="entry name" value="ABC_membrane"/>
    <property type="match status" value="3"/>
</dbReference>
<feature type="transmembrane region" description="Helical" evidence="12">
    <location>
        <begin position="944"/>
        <end position="964"/>
    </location>
</feature>
<sequence length="2423" mass="271821">MRMHTVLICLVLRFDWFSCAEHLRQSGQSRDELNFNGTAPADEAEIFQPVIPCKPPHIQCVNSIKYPEIINGSTSADVLQDANVTWNTDDPDLTPCFQRTLLIYLPCAFLWALSPLEVFYILNNKNGDIPWNWLNCSKMDRVSNEWVLKECCMKRIQQIIVKEVSYVGFGHVERMSGARVTKQIYEGRVSVDKKEALSSFLVVLSVADLAYAVSMTTHSYAVYPVHYCTPIITAATMALVAVLQFYNKKKGLRTSGPLFMFWFCLTLLGAVAFRYQIRAAQSDTPSDPYYFHISHILFYMVVLAQFILTFFIEAPPSTSLYSDVKNWDLPWVPFLPKDCPPGLSLASLLRYGDEYKASLLHYDDEYKASLLHFDDEYKASLLHFDDEYKASLLHYDDEYKASLLHYRDEYKASLLHYRDEYKASLLRYGDEYKASLLHYGDEYKSSLLRYDDEYKASLLRYGDEYKSSLLRYDDEYKASLLRYDNYDEYKSSLLRYSDEYKSSLLRYDDEYKASLLRYNDEYKASLLRYDDEYKASLLRYDDEYKASLLRYDDEYKASLLRYGDEYKASLLRYDDEYKASLLRYDDEYKASLLRYDDEYKSSLLRYDDEYKSSLLLYDDEYKASLLLYDDKYKASLLRYDDEYKASLLHFDDEYKASLLHFDDEYKASLLRYDDEYKSSLLLYDDEYKASLLCYGDDWFDGLVWTGYRRSLEKTDLWGLNPEDLTQEVVPKFCKYWDRTVRSKEREIQNATFHKRKSQNATFHKRKSQNATFHKRSGSVNITKAGDSKKIPSVLPAIYRAFGPTFLFGSLLRLLGDILTFASPQLLGLLIAFVSSDEPMWKGYLYAGLILLVNCVQAFINSHVFNRMLITGMRIRSAIISVIYRKALTMSYGARKESTVGEIVNLMAVDANRAMEVSMQLNMLWSAPLQIALALYYLWQILGPSVLAGLGLMILMVPLNSFIANKVKSLQIRQMKSKDKRIKLINEVLNGIRVLKLYAWEPSYEKELRDIRKKEVNILKKAAYFNAATSFTWTCAPFLVSIVTFATFVLIDENNVLDAEIAFVSLSLFNIIRMPLGMIPMLITTIIQALVSLERINKFMAGENLNPKNVSHESSEKCPLLVQGGTFSWGLGEQPVLNNVNLRVDKGALIAVVGTVGSGKSSLMSAILGEMDKVSGHVNTQGLIAFVPQQAWIQNASLKDNIMFGKNSDERYYNKVIEACALKPDFKVLPGGDDTEIGEKGINLSGGQKQRVSLARAVYNDADIYLLDDPLSAVDSHVGKHIFEKVIGPTGLLNNKTRVLVTHGITFLPKVDLIVVLTDGEVSEKGTYKELVQRKGAFADFLDQHLQEVVSNDATSETDLEEIKQQLESSLGAEEFQHKFNRAISRVSDSRSENGSIGDTGSPPRSITVACCQVTLTQVLLCRSRMSTVSTRSGGSLKRAASGSLRRLNTGSRGQLNNIREKDPDRPKFQDKKLIETERAEVGNDPLDTLVLFGKDPPYIPVLFGKDPPYTLVLFGKDPPYIPALSGKDPPYIPALSGKDPPYNPVLSGKDPPCIPVLSGKDPIYNAVLSGKDPPYIPVLSGKDPPYIPVLSGKDPPYIPFLSGKDPLYNAVLSGKDPLYNAVLYGKDPPYNPVLSGKDPPYNPVLSGKDPLYNPVLSGKDSPYIPLLSGKDSPYIPLLSGKDSPYIPVLSGKDSPYIPVLSGKDSPYIPVLSGKDFPYIPVLSGKDPPYIPVLSGKDSPYIPVLSGKDPPYIPVLSGKDSPYIPVKWAVYKHYMAAVGLLLTIGTLVINAILQGFQVGSNVWLSVWSENGYGTFNSTTNLTETNPQELYLGVYGMLGLGQVVCVCIGTLTVSVGTINAANTLHNTMLANILRLPQSLFDTTPTGRLLTRFSSDVNVLDTHIPMILRMSIPNLYRELLCLTVQSALVSFLRTCTGRATHPLYCLDRSTTMFSKPSVTSTPLYQRELLPLLARVMGTIPPVCTHQWEAPVSPIGQGQAAVAATFIVISCTTPLFISVIVPVGILYYFIQRVYVSTSRQVKRLESISRAPVYSHFGESITGAAVIRAYGVQSRFIKISEEKVDFNQMCVFPNITSNCWLSVRLELIGGCITFFTSLFAVLGRETMNPGLVGLSITMTLNMLVRVASDIETNIVAVERIKEYSEYEQEAPWENPATQPSKDWPTEGRVQFTDYKLRYREGLELVLKGLNFTISGGEKVGIVGRTGAGKSSLTLALFRIIEPAGGSIIIDGVDIIGLGLHVVRSRITIIPQDPVLFSGSLRQNLDPFNNLSDDAVWKAIEHAHLKSFVKSLPAGLNHQVSEGGENLSVGQRQLICLARALLRKTKVLVLDEATAAVDLETDDLIQATIRKEFQECTVLTIAHRLNTILDSNRVLVLDQGQVVEFDTPQSLLQKKDSVFYGMAKDAGLV</sequence>
<evidence type="ECO:0000256" key="7">
    <source>
        <dbReference type="ARBA" id="ARBA00022741"/>
    </source>
</evidence>
<evidence type="ECO:0000256" key="11">
    <source>
        <dbReference type="SAM" id="MobiDB-lite"/>
    </source>
</evidence>
<dbReference type="Gene3D" id="1.20.1560.10">
    <property type="entry name" value="ABC transporter type 1, transmembrane domain"/>
    <property type="match status" value="3"/>
</dbReference>
<feature type="transmembrane region" description="Helical" evidence="12">
    <location>
        <begin position="920"/>
        <end position="938"/>
    </location>
</feature>
<dbReference type="SMART" id="SM00382">
    <property type="entry name" value="AAA"/>
    <property type="match status" value="2"/>
</dbReference>
<keyword evidence="3" id="KW-0813">Transport</keyword>
<dbReference type="Pfam" id="PF00005">
    <property type="entry name" value="ABC_tran"/>
    <property type="match status" value="2"/>
</dbReference>
<feature type="domain" description="ABC transmembrane type-1" evidence="15">
    <location>
        <begin position="1783"/>
        <end position="2138"/>
    </location>
</feature>
<organism evidence="16">
    <name type="scientific">Timema tahoe</name>
    <dbReference type="NCBI Taxonomy" id="61484"/>
    <lineage>
        <taxon>Eukaryota</taxon>
        <taxon>Metazoa</taxon>
        <taxon>Ecdysozoa</taxon>
        <taxon>Arthropoda</taxon>
        <taxon>Hexapoda</taxon>
        <taxon>Insecta</taxon>
        <taxon>Pterygota</taxon>
        <taxon>Neoptera</taxon>
        <taxon>Polyneoptera</taxon>
        <taxon>Phasmatodea</taxon>
        <taxon>Timematodea</taxon>
        <taxon>Timematoidea</taxon>
        <taxon>Timematidae</taxon>
        <taxon>Timema</taxon>
    </lineage>
</organism>
<dbReference type="Gene3D" id="1.20.5.1230">
    <property type="entry name" value="Apolipoprotein A-I"/>
    <property type="match status" value="1"/>
</dbReference>
<keyword evidence="9 12" id="KW-1133">Transmembrane helix</keyword>
<dbReference type="InterPro" id="IPR017871">
    <property type="entry name" value="ABC_transporter-like_CS"/>
</dbReference>
<evidence type="ECO:0000313" key="16">
    <source>
        <dbReference type="EMBL" id="CAD7457920.1"/>
    </source>
</evidence>
<feature type="transmembrane region" description="Helical" evidence="12">
    <location>
        <begin position="101"/>
        <end position="122"/>
    </location>
</feature>
<feature type="domain" description="ABC transporter" evidence="14">
    <location>
        <begin position="2184"/>
        <end position="2418"/>
    </location>
</feature>
<dbReference type="SUPFAM" id="SSF52540">
    <property type="entry name" value="P-loop containing nucleoside triphosphate hydrolases"/>
    <property type="match status" value="2"/>
</dbReference>
<dbReference type="FunFam" id="3.40.50.300:FF:000293">
    <property type="entry name" value="ATP binding cassette subfamily C member 1"/>
    <property type="match status" value="1"/>
</dbReference>
<dbReference type="GO" id="GO:0005524">
    <property type="term" value="F:ATP binding"/>
    <property type="evidence" value="ECO:0007669"/>
    <property type="project" value="UniProtKB-KW"/>
</dbReference>
<evidence type="ECO:0000256" key="3">
    <source>
        <dbReference type="ARBA" id="ARBA00022448"/>
    </source>
</evidence>
<dbReference type="CDD" id="cd03250">
    <property type="entry name" value="ABCC_MRP_domain1"/>
    <property type="match status" value="1"/>
</dbReference>
<dbReference type="GO" id="GO:0000323">
    <property type="term" value="C:lytic vacuole"/>
    <property type="evidence" value="ECO:0007669"/>
    <property type="project" value="UniProtKB-ARBA"/>
</dbReference>
<dbReference type="SUPFAM" id="SSF58113">
    <property type="entry name" value="Apolipoprotein A-I"/>
    <property type="match status" value="2"/>
</dbReference>
<dbReference type="PROSITE" id="PS50893">
    <property type="entry name" value="ABC_TRANSPORTER_2"/>
    <property type="match status" value="2"/>
</dbReference>